<gene>
    <name evidence="1" type="ORF">JG068_04</name>
</gene>
<evidence type="ECO:0000313" key="2">
    <source>
        <dbReference type="Proteomes" id="UP000016892"/>
    </source>
</evidence>
<organism evidence="1 2">
    <name type="scientific">Burkholderia phage JG068</name>
    <dbReference type="NCBI Taxonomy" id="1401297"/>
    <lineage>
        <taxon>Viruses</taxon>
        <taxon>Duplodnaviria</taxon>
        <taxon>Heunggongvirae</taxon>
        <taxon>Uroviricota</taxon>
        <taxon>Caudoviricetes</taxon>
        <taxon>Autographivirales</taxon>
        <taxon>Autonotataviridae</taxon>
        <taxon>Mguuvirus</taxon>
        <taxon>Mguuvirus JG068</taxon>
    </lineage>
</organism>
<proteinExistence type="predicted"/>
<accession>U3PDI4</accession>
<dbReference type="RefSeq" id="YP_008853843.1">
    <property type="nucleotide sequence ID" value="NC_022916.1"/>
</dbReference>
<dbReference type="GeneID" id="17699682"/>
<dbReference type="KEGG" id="vg:17699682"/>
<dbReference type="EMBL" id="KC853746">
    <property type="protein sequence ID" value="AGW43586.1"/>
    <property type="molecule type" value="Genomic_DNA"/>
</dbReference>
<protein>
    <submittedName>
        <fullName evidence="1">Uncharacterized protein</fullName>
    </submittedName>
</protein>
<sequence length="110" mass="12448">MQASSFSRKSWMGLQAHIDAGGTIETILEMDTAEIERRMVNWPSVTFTRQYFQQALAAEWLMQQATSFAAMYGKVHGDTVIVDELHETETQHSTAPQCSRLVSALIRRIT</sequence>
<dbReference type="Proteomes" id="UP000016892">
    <property type="component" value="Segment"/>
</dbReference>
<reference evidence="1 2" key="1">
    <citation type="journal article" date="2013" name="BMC Genomics">
        <title>Genomic characterization of JG068, a novel virulent podovirus active against Burkholderia cenocepacia.</title>
        <authorList>
            <person name="Lynch K.H."/>
            <person name="Abdu A.H."/>
            <person name="Schobert M."/>
            <person name="Dennis J.J."/>
        </authorList>
    </citation>
    <scope>NUCLEOTIDE SEQUENCE [LARGE SCALE GENOMIC DNA]</scope>
</reference>
<name>U3PDI4_9CAUD</name>
<keyword evidence="2" id="KW-1185">Reference proteome</keyword>
<evidence type="ECO:0000313" key="1">
    <source>
        <dbReference type="EMBL" id="AGW43586.1"/>
    </source>
</evidence>